<sequence length="424" mass="49203">MICFRRARCSSQFLQLSNFDVFSKKAKPLPYLSSINPHLYPSSSGMKLSNYQLYRFWSLGFSFYYYSTAARTSVPSRSLRRRISKREKARNKPVLDVDRFNQAVEKLPPRFNAEELHNVMVFEDDPLVCLELFNWATQQPRFRHDVCTYHAVIKKLGVAQMYEEMDKVVNLVLAVPRIGSETLFNSMIYFFTSARKLTRAVMIYKHMKDSRNLSIRPTIRTYNLLFAAFLGKGSNSYVNHMYMETIRTLFKQMVDDGVEPDIFSLNTMIKGYVLSLHVNDGLRIFHQMGVVFKCLPNAHSYDYLIHGLCAQNRTNNARELFSEMKEKGFTPSNKSYNSLVNALALSGEMDDAVFYLWELVDVHRAADFITCRTVLDEICRKGKVEVALKLLRDLQDKDVVDGHDYRKLLHVIEDGPADRNMFLQ</sequence>
<evidence type="ECO:0000256" key="3">
    <source>
        <dbReference type="PROSITE-ProRule" id="PRU00708"/>
    </source>
</evidence>
<evidence type="ECO:0000256" key="1">
    <source>
        <dbReference type="ARBA" id="ARBA00007626"/>
    </source>
</evidence>
<dbReference type="Pfam" id="PF01535">
    <property type="entry name" value="PPR"/>
    <property type="match status" value="2"/>
</dbReference>
<dbReference type="InterPro" id="IPR011990">
    <property type="entry name" value="TPR-like_helical_dom_sf"/>
</dbReference>
<keyword evidence="5" id="KW-1185">Reference proteome</keyword>
<protein>
    <recommendedName>
        <fullName evidence="6">Pentatricopeptide repeat-containing protein</fullName>
    </recommendedName>
</protein>
<feature type="repeat" description="PPR" evidence="3">
    <location>
        <begin position="367"/>
        <end position="401"/>
    </location>
</feature>
<organism evidence="4 5">
    <name type="scientific">Kalanchoe fedtschenkoi</name>
    <name type="common">Lavender scallops</name>
    <name type="synonym">South American air plant</name>
    <dbReference type="NCBI Taxonomy" id="63787"/>
    <lineage>
        <taxon>Eukaryota</taxon>
        <taxon>Viridiplantae</taxon>
        <taxon>Streptophyta</taxon>
        <taxon>Embryophyta</taxon>
        <taxon>Tracheophyta</taxon>
        <taxon>Spermatophyta</taxon>
        <taxon>Magnoliopsida</taxon>
        <taxon>eudicotyledons</taxon>
        <taxon>Gunneridae</taxon>
        <taxon>Pentapetalae</taxon>
        <taxon>Saxifragales</taxon>
        <taxon>Crassulaceae</taxon>
        <taxon>Kalanchoe</taxon>
    </lineage>
</organism>
<accession>A0A7N0V344</accession>
<comment type="similarity">
    <text evidence="1">Belongs to the PPR family. P subfamily.</text>
</comment>
<dbReference type="Pfam" id="PF13812">
    <property type="entry name" value="PPR_3"/>
    <property type="match status" value="1"/>
</dbReference>
<dbReference type="OMA" id="CRPTIRT"/>
<evidence type="ECO:0000256" key="2">
    <source>
        <dbReference type="ARBA" id="ARBA00022737"/>
    </source>
</evidence>
<proteinExistence type="inferred from homology"/>
<dbReference type="InterPro" id="IPR002885">
    <property type="entry name" value="PPR_rpt"/>
</dbReference>
<evidence type="ECO:0000313" key="5">
    <source>
        <dbReference type="Proteomes" id="UP000594263"/>
    </source>
</evidence>
<dbReference type="EnsemblPlants" id="Kaladp0098s0162.2.v1.1">
    <property type="protein sequence ID" value="Kaladp0098s0162.2.v1.1.CDS.1"/>
    <property type="gene ID" value="Kaladp0098s0162.v1.1"/>
</dbReference>
<evidence type="ECO:0000313" key="4">
    <source>
        <dbReference type="EnsemblPlants" id="Kaladp0098s0162.2.v1.1.CDS.1"/>
    </source>
</evidence>
<dbReference type="EnsemblPlants" id="Kaladp0098s0162.3.v1.1">
    <property type="protein sequence ID" value="Kaladp0098s0162.3.v1.1.CDS.1"/>
    <property type="gene ID" value="Kaladp0098s0162.v1.1"/>
</dbReference>
<dbReference type="Gramene" id="Kaladp0098s0162.3.v1.1">
    <property type="protein sequence ID" value="Kaladp0098s0162.3.v1.1.CDS.1"/>
    <property type="gene ID" value="Kaladp0098s0162.v1.1"/>
</dbReference>
<dbReference type="AlphaFoldDB" id="A0A7N0V344"/>
<keyword evidence="2" id="KW-0677">Repeat</keyword>
<dbReference type="Pfam" id="PF13041">
    <property type="entry name" value="PPR_2"/>
    <property type="match status" value="1"/>
</dbReference>
<dbReference type="EnsemblPlants" id="Kaladp0098s0162.1.v1.1">
    <property type="protein sequence ID" value="Kaladp0098s0162.1.v1.1.CDS.1"/>
    <property type="gene ID" value="Kaladp0098s0162.v1.1"/>
</dbReference>
<reference evidence="4" key="1">
    <citation type="submission" date="2021-01" db="UniProtKB">
        <authorList>
            <consortium name="EnsemblPlants"/>
        </authorList>
    </citation>
    <scope>IDENTIFICATION</scope>
</reference>
<feature type="repeat" description="PPR" evidence="3">
    <location>
        <begin position="297"/>
        <end position="331"/>
    </location>
</feature>
<evidence type="ECO:0008006" key="6">
    <source>
        <dbReference type="Google" id="ProtNLM"/>
    </source>
</evidence>
<name>A0A7N0V344_KALFE</name>
<dbReference type="NCBIfam" id="TIGR00756">
    <property type="entry name" value="PPR"/>
    <property type="match status" value="2"/>
</dbReference>
<dbReference type="Gene3D" id="1.25.40.10">
    <property type="entry name" value="Tetratricopeptide repeat domain"/>
    <property type="match status" value="3"/>
</dbReference>
<dbReference type="Gramene" id="Kaladp0098s0162.1.v1.1">
    <property type="protein sequence ID" value="Kaladp0098s0162.1.v1.1.CDS.1"/>
    <property type="gene ID" value="Kaladp0098s0162.v1.1"/>
</dbReference>
<dbReference type="PANTHER" id="PTHR47941">
    <property type="entry name" value="PENTATRICOPEPTIDE REPEAT-CONTAINING PROTEIN 3, MITOCHONDRIAL"/>
    <property type="match status" value="1"/>
</dbReference>
<dbReference type="Proteomes" id="UP000594263">
    <property type="component" value="Unplaced"/>
</dbReference>
<dbReference type="Gramene" id="Kaladp0098s0162.2.v1.1">
    <property type="protein sequence ID" value="Kaladp0098s0162.2.v1.1.CDS.1"/>
    <property type="gene ID" value="Kaladp0098s0162.v1.1"/>
</dbReference>
<dbReference type="PROSITE" id="PS51375">
    <property type="entry name" value="PPR"/>
    <property type="match status" value="2"/>
</dbReference>